<dbReference type="InterPro" id="IPR036388">
    <property type="entry name" value="WH-like_DNA-bd_sf"/>
</dbReference>
<keyword evidence="5 10" id="KW-0472">Membrane</keyword>
<dbReference type="OrthoDB" id="441517at2759"/>
<protein>
    <recommendedName>
        <fullName evidence="7 10">Peroxisomal membrane protein PEX14</fullName>
    </recommendedName>
    <alternativeName>
        <fullName evidence="8 10">Peroxin-14</fullName>
    </alternativeName>
</protein>
<evidence type="ECO:0000256" key="5">
    <source>
        <dbReference type="ARBA" id="ARBA00023136"/>
    </source>
</evidence>
<feature type="compositionally biased region" description="Polar residues" evidence="11">
    <location>
        <begin position="63"/>
        <end position="72"/>
    </location>
</feature>
<evidence type="ECO:0000256" key="8">
    <source>
        <dbReference type="ARBA" id="ARBA00029691"/>
    </source>
</evidence>
<evidence type="ECO:0000256" key="6">
    <source>
        <dbReference type="ARBA" id="ARBA00023140"/>
    </source>
</evidence>
<evidence type="ECO:0000256" key="7">
    <source>
        <dbReference type="ARBA" id="ARBA00029502"/>
    </source>
</evidence>
<dbReference type="Gene3D" id="1.10.10.10">
    <property type="entry name" value="Winged helix-like DNA-binding domain superfamily/Winged helix DNA-binding domain"/>
    <property type="match status" value="1"/>
</dbReference>
<evidence type="ECO:0000256" key="12">
    <source>
        <dbReference type="SAM" id="Phobius"/>
    </source>
</evidence>
<evidence type="ECO:0000256" key="1">
    <source>
        <dbReference type="ARBA" id="ARBA00005443"/>
    </source>
</evidence>
<evidence type="ECO:0000256" key="10">
    <source>
        <dbReference type="RuleBase" id="RU367032"/>
    </source>
</evidence>
<keyword evidence="2 10" id="KW-0813">Transport</keyword>
<name>A0A7R9LLA1_9ACAR</name>
<dbReference type="AlphaFoldDB" id="A0A7R9LLA1"/>
<dbReference type="Proteomes" id="UP000728032">
    <property type="component" value="Unassembled WGS sequence"/>
</dbReference>
<reference evidence="14" key="1">
    <citation type="submission" date="2020-11" db="EMBL/GenBank/DDBJ databases">
        <authorList>
            <person name="Tran Van P."/>
        </authorList>
    </citation>
    <scope>NUCLEOTIDE SEQUENCE</scope>
</reference>
<comment type="similarity">
    <text evidence="1 10">Belongs to the peroxin-14 family.</text>
</comment>
<dbReference type="GO" id="GO:0005102">
    <property type="term" value="F:signaling receptor binding"/>
    <property type="evidence" value="ECO:0007669"/>
    <property type="project" value="TreeGrafter"/>
</dbReference>
<evidence type="ECO:0000313" key="14">
    <source>
        <dbReference type="EMBL" id="CAD7643776.1"/>
    </source>
</evidence>
<keyword evidence="3 10" id="KW-0653">Protein transport</keyword>
<keyword evidence="12" id="KW-1133">Transmembrane helix</keyword>
<comment type="function">
    <text evidence="10">Component of the PEX13-PEX14 docking complex, a translocon channel that specifically mediates the import of peroxisomal cargo proteins bound to PEX5 receptor. The PEX13-PEX14 docking complex forms a large import pore which can be opened to a diameter of about 9 nm. Mechanistically, PEX5 receptor along with cargo proteins associates with the PEX14 subunit of the PEX13-PEX14 docking complex in the cytosol, leading to the insertion of the receptor into the organelle membrane with the concomitant translocation of the cargo into the peroxisome matrix.</text>
</comment>
<dbReference type="PANTHER" id="PTHR23058">
    <property type="entry name" value="PEROXISOMAL MEMBRANE PROTEIN PEX14"/>
    <property type="match status" value="1"/>
</dbReference>
<dbReference type="EMBL" id="CAJPVJ010001463">
    <property type="protein sequence ID" value="CAG2164766.1"/>
    <property type="molecule type" value="Genomic_DNA"/>
</dbReference>
<dbReference type="Pfam" id="PF04695">
    <property type="entry name" value="Pex14_N"/>
    <property type="match status" value="1"/>
</dbReference>
<keyword evidence="4" id="KW-0811">Translocation</keyword>
<evidence type="ECO:0000256" key="9">
    <source>
        <dbReference type="ARBA" id="ARBA00046271"/>
    </source>
</evidence>
<feature type="compositionally biased region" description="Polar residues" evidence="11">
    <location>
        <begin position="37"/>
        <end position="54"/>
    </location>
</feature>
<gene>
    <name evidence="14" type="ORF">ONB1V03_LOCUS4315</name>
</gene>
<evidence type="ECO:0000259" key="13">
    <source>
        <dbReference type="Pfam" id="PF04695"/>
    </source>
</evidence>
<feature type="compositionally biased region" description="Low complexity" evidence="11">
    <location>
        <begin position="301"/>
        <end position="326"/>
    </location>
</feature>
<keyword evidence="12" id="KW-0812">Transmembrane</keyword>
<feature type="region of interest" description="Disordered" evidence="11">
    <location>
        <begin position="292"/>
        <end position="326"/>
    </location>
</feature>
<dbReference type="GO" id="GO:0016560">
    <property type="term" value="P:protein import into peroxisome matrix, docking"/>
    <property type="evidence" value="ECO:0007669"/>
    <property type="project" value="UniProtKB-UniRule"/>
</dbReference>
<feature type="domain" description="Peroxisome membrane anchor protein Pex14p N-terminal" evidence="13">
    <location>
        <begin position="83"/>
        <end position="126"/>
    </location>
</feature>
<evidence type="ECO:0000256" key="11">
    <source>
        <dbReference type="SAM" id="MobiDB-lite"/>
    </source>
</evidence>
<dbReference type="InterPro" id="IPR006785">
    <property type="entry name" value="Pex14_N"/>
</dbReference>
<dbReference type="EMBL" id="OC916288">
    <property type="protein sequence ID" value="CAD7643776.1"/>
    <property type="molecule type" value="Genomic_DNA"/>
</dbReference>
<evidence type="ECO:0000256" key="2">
    <source>
        <dbReference type="ARBA" id="ARBA00022448"/>
    </source>
</evidence>
<evidence type="ECO:0000313" key="15">
    <source>
        <dbReference type="Proteomes" id="UP000728032"/>
    </source>
</evidence>
<dbReference type="GO" id="GO:0005778">
    <property type="term" value="C:peroxisomal membrane"/>
    <property type="evidence" value="ECO:0007669"/>
    <property type="project" value="UniProtKB-SubCell"/>
</dbReference>
<dbReference type="PANTHER" id="PTHR23058:SF0">
    <property type="entry name" value="PEROXISOMAL MEMBRANE PROTEIN PEX14"/>
    <property type="match status" value="1"/>
</dbReference>
<feature type="compositionally biased region" description="Polar residues" evidence="11">
    <location>
        <begin position="1"/>
        <end position="20"/>
    </location>
</feature>
<evidence type="ECO:0000256" key="4">
    <source>
        <dbReference type="ARBA" id="ARBA00023010"/>
    </source>
</evidence>
<feature type="region of interest" description="Disordered" evidence="11">
    <location>
        <begin position="1"/>
        <end position="75"/>
    </location>
</feature>
<accession>A0A7R9LLA1</accession>
<dbReference type="GO" id="GO:1990429">
    <property type="term" value="C:peroxisomal importomer complex"/>
    <property type="evidence" value="ECO:0007669"/>
    <property type="project" value="TreeGrafter"/>
</dbReference>
<proteinExistence type="inferred from homology"/>
<feature type="transmembrane region" description="Helical" evidence="12">
    <location>
        <begin position="168"/>
        <end position="186"/>
    </location>
</feature>
<comment type="subcellular location">
    <subcellularLocation>
        <location evidence="9 10">Peroxisome membrane</location>
    </subcellularLocation>
</comment>
<dbReference type="InterPro" id="IPR025655">
    <property type="entry name" value="PEX14"/>
</dbReference>
<evidence type="ECO:0000256" key="3">
    <source>
        <dbReference type="ARBA" id="ARBA00022927"/>
    </source>
</evidence>
<keyword evidence="15" id="KW-1185">Reference proteome</keyword>
<sequence>MAVSAIQTLPSLTQSPNSSHHPIHATDAAFPPDTITPMPTKSALKTNNESNDGNEGNAITADETIQTQSPSKPSVPINREVIREDMVNTAVNFLLNERVADSPLHQKRTFLLRKGLSLEEIDAAIDRSTRVRPLETHKPIAGNNTHAMINGPQIQPLMPSFLVRSTQLMSSVALFGGFLYGAYVLYKRFIEPMIFERQRKPHPYVAIQQQLDQLSKAMTLLQTNVSSIETNIKRQIESELRLMKAPEDVTLHELKTELASIKALLVNRRQFAATPQAGIPLWQMNDQKTDKMSDELPQHMNGSVDDSTSNSSSDDNNSHNVNNCSVESTCGTCGTTEVVTNGLHE</sequence>
<keyword evidence="6 10" id="KW-0576">Peroxisome</keyword>
<organism evidence="14">
    <name type="scientific">Oppiella nova</name>
    <dbReference type="NCBI Taxonomy" id="334625"/>
    <lineage>
        <taxon>Eukaryota</taxon>
        <taxon>Metazoa</taxon>
        <taxon>Ecdysozoa</taxon>
        <taxon>Arthropoda</taxon>
        <taxon>Chelicerata</taxon>
        <taxon>Arachnida</taxon>
        <taxon>Acari</taxon>
        <taxon>Acariformes</taxon>
        <taxon>Sarcoptiformes</taxon>
        <taxon>Oribatida</taxon>
        <taxon>Brachypylina</taxon>
        <taxon>Oppioidea</taxon>
        <taxon>Oppiidae</taxon>
        <taxon>Oppiella</taxon>
    </lineage>
</organism>